<dbReference type="Pfam" id="PF04430">
    <property type="entry name" value="DUF498"/>
    <property type="match status" value="1"/>
</dbReference>
<dbReference type="EMBL" id="JACHHZ010000001">
    <property type="protein sequence ID" value="MBB6091782.1"/>
    <property type="molecule type" value="Genomic_DNA"/>
</dbReference>
<comment type="caution">
    <text evidence="1">The sequence shown here is derived from an EMBL/GenBank/DDBJ whole genome shotgun (WGS) entry which is preliminary data.</text>
</comment>
<dbReference type="RefSeq" id="WP_184329560.1">
    <property type="nucleotide sequence ID" value="NZ_JACHHZ010000001.1"/>
</dbReference>
<dbReference type="InterPro" id="IPR036748">
    <property type="entry name" value="MTH938-like_sf"/>
</dbReference>
<organism evidence="1 2">
    <name type="scientific">Povalibacter uvarum</name>
    <dbReference type="NCBI Taxonomy" id="732238"/>
    <lineage>
        <taxon>Bacteria</taxon>
        <taxon>Pseudomonadati</taxon>
        <taxon>Pseudomonadota</taxon>
        <taxon>Gammaproteobacteria</taxon>
        <taxon>Steroidobacterales</taxon>
        <taxon>Steroidobacteraceae</taxon>
        <taxon>Povalibacter</taxon>
    </lineage>
</organism>
<accession>A0A841HHV8</accession>
<dbReference type="PANTHER" id="PTHR21192:SF2">
    <property type="entry name" value="NADH DEHYDROGENASE [UBIQUINONE] 1 ALPHA SUBCOMPLEX ASSEMBLY FACTOR 3"/>
    <property type="match status" value="1"/>
</dbReference>
<sequence length="124" mass="13634">MKLTDDSIGSIHLIRAYGPGEIRVGEQTVTSSCLLRADKMVTDWRPQRIDDLTAEDLEPIFALEPEIVVLGSGSRQKFPPTSLLARLLSRGVGCEVMDTGAACRTYNVLVSEDRRVVAALFLQD</sequence>
<evidence type="ECO:0000313" key="2">
    <source>
        <dbReference type="Proteomes" id="UP000588068"/>
    </source>
</evidence>
<dbReference type="Proteomes" id="UP000588068">
    <property type="component" value="Unassembled WGS sequence"/>
</dbReference>
<name>A0A841HHV8_9GAMM</name>
<keyword evidence="2" id="KW-1185">Reference proteome</keyword>
<gene>
    <name evidence="1" type="ORF">HNQ60_000628</name>
</gene>
<dbReference type="CDD" id="cd05560">
    <property type="entry name" value="Xcc1710_like"/>
    <property type="match status" value="1"/>
</dbReference>
<reference evidence="1 2" key="1">
    <citation type="submission" date="2020-08" db="EMBL/GenBank/DDBJ databases">
        <title>Genomic Encyclopedia of Type Strains, Phase IV (KMG-IV): sequencing the most valuable type-strain genomes for metagenomic binning, comparative biology and taxonomic classification.</title>
        <authorList>
            <person name="Goeker M."/>
        </authorList>
    </citation>
    <scope>NUCLEOTIDE SEQUENCE [LARGE SCALE GENOMIC DNA]</scope>
    <source>
        <strain evidence="1 2">DSM 26723</strain>
    </source>
</reference>
<dbReference type="SUPFAM" id="SSF64076">
    <property type="entry name" value="MTH938-like"/>
    <property type="match status" value="1"/>
</dbReference>
<evidence type="ECO:0000313" key="1">
    <source>
        <dbReference type="EMBL" id="MBB6091782.1"/>
    </source>
</evidence>
<protein>
    <recommendedName>
        <fullName evidence="3">Xcc1710-like domain-containing protein</fullName>
    </recommendedName>
</protein>
<dbReference type="AlphaFoldDB" id="A0A841HHV8"/>
<proteinExistence type="predicted"/>
<evidence type="ECO:0008006" key="3">
    <source>
        <dbReference type="Google" id="ProtNLM"/>
    </source>
</evidence>
<dbReference type="Gene3D" id="3.40.1230.10">
    <property type="entry name" value="MTH938-like"/>
    <property type="match status" value="1"/>
</dbReference>
<dbReference type="InterPro" id="IPR007523">
    <property type="entry name" value="NDUFAF3/AAMDC"/>
</dbReference>
<dbReference type="PANTHER" id="PTHR21192">
    <property type="entry name" value="NUCLEAR PROTEIN E3-3"/>
    <property type="match status" value="1"/>
</dbReference>